<dbReference type="EMBL" id="BART01038467">
    <property type="protein sequence ID" value="GAH05697.1"/>
    <property type="molecule type" value="Genomic_DNA"/>
</dbReference>
<dbReference type="SUPFAM" id="SSF102114">
    <property type="entry name" value="Radical SAM enzymes"/>
    <property type="match status" value="1"/>
</dbReference>
<reference evidence="1" key="1">
    <citation type="journal article" date="2014" name="Front. Microbiol.">
        <title>High frequency of phylogenetically diverse reductive dehalogenase-homologous genes in deep subseafloor sedimentary metagenomes.</title>
        <authorList>
            <person name="Kawai M."/>
            <person name="Futagami T."/>
            <person name="Toyoda A."/>
            <person name="Takaki Y."/>
            <person name="Nishi S."/>
            <person name="Hori S."/>
            <person name="Arai W."/>
            <person name="Tsubouchi T."/>
            <person name="Morono Y."/>
            <person name="Uchiyama I."/>
            <person name="Ito T."/>
            <person name="Fujiyama A."/>
            <person name="Inagaki F."/>
            <person name="Takami H."/>
        </authorList>
    </citation>
    <scope>NUCLEOTIDE SEQUENCE</scope>
    <source>
        <strain evidence="1">Expedition CK06-06</strain>
    </source>
</reference>
<dbReference type="SFLD" id="SFLDS00029">
    <property type="entry name" value="Radical_SAM"/>
    <property type="match status" value="1"/>
</dbReference>
<proteinExistence type="predicted"/>
<dbReference type="InterPro" id="IPR007197">
    <property type="entry name" value="rSAM"/>
</dbReference>
<dbReference type="PANTHER" id="PTHR42731:SF1">
    <property type="entry name" value="RADICAL SAM DOMAIN PROTEIN"/>
    <property type="match status" value="1"/>
</dbReference>
<accession>X1CDK4</accession>
<sequence>QNKIIYNEFLEKSQKIEGLFIPKLKNKVQRTILKNLDDSPNPTIQLMSKSFQGKNIFEDNFFIEVNRGCPYQCKFCISSFHNSPFRNKTYENIIDVIERGIKYSKFDTISLIGSCVSSHPKFNQICEYIID</sequence>
<gene>
    <name evidence="1" type="ORF">S01H4_63778</name>
</gene>
<protein>
    <recommendedName>
        <fullName evidence="2">Radical SAM core domain-containing protein</fullName>
    </recommendedName>
</protein>
<dbReference type="AlphaFoldDB" id="X1CDK4"/>
<dbReference type="PANTHER" id="PTHR42731">
    <property type="entry name" value="SLL1084 PROTEIN"/>
    <property type="match status" value="1"/>
</dbReference>
<dbReference type="GO" id="GO:0003824">
    <property type="term" value="F:catalytic activity"/>
    <property type="evidence" value="ECO:0007669"/>
    <property type="project" value="InterPro"/>
</dbReference>
<evidence type="ECO:0008006" key="2">
    <source>
        <dbReference type="Google" id="ProtNLM"/>
    </source>
</evidence>
<feature type="non-terminal residue" evidence="1">
    <location>
        <position position="1"/>
    </location>
</feature>
<name>X1CDK4_9ZZZZ</name>
<dbReference type="InterPro" id="IPR058240">
    <property type="entry name" value="rSAM_sf"/>
</dbReference>
<dbReference type="GO" id="GO:0051536">
    <property type="term" value="F:iron-sulfur cluster binding"/>
    <property type="evidence" value="ECO:0007669"/>
    <property type="project" value="InterPro"/>
</dbReference>
<dbReference type="SFLD" id="SFLDG01082">
    <property type="entry name" value="B12-binding_domain_containing"/>
    <property type="match status" value="1"/>
</dbReference>
<dbReference type="Gene3D" id="3.30.750.210">
    <property type="match status" value="1"/>
</dbReference>
<organism evidence="1">
    <name type="scientific">marine sediment metagenome</name>
    <dbReference type="NCBI Taxonomy" id="412755"/>
    <lineage>
        <taxon>unclassified sequences</taxon>
        <taxon>metagenomes</taxon>
        <taxon>ecological metagenomes</taxon>
    </lineage>
</organism>
<evidence type="ECO:0000313" key="1">
    <source>
        <dbReference type="EMBL" id="GAH05697.1"/>
    </source>
</evidence>
<comment type="caution">
    <text evidence="1">The sequence shown here is derived from an EMBL/GenBank/DDBJ whole genome shotgun (WGS) entry which is preliminary data.</text>
</comment>
<feature type="non-terminal residue" evidence="1">
    <location>
        <position position="131"/>
    </location>
</feature>